<dbReference type="EMBL" id="MT141757">
    <property type="protein sequence ID" value="QJA70021.1"/>
    <property type="molecule type" value="Genomic_DNA"/>
</dbReference>
<gene>
    <name evidence="1" type="ORF">MM415A04054_0005</name>
</gene>
<name>A0A6M3JLY6_9ZZZZ</name>
<accession>A0A6M3JLY6</accession>
<proteinExistence type="predicted"/>
<protein>
    <submittedName>
        <fullName evidence="1">Uncharacterized protein</fullName>
    </submittedName>
</protein>
<evidence type="ECO:0000313" key="1">
    <source>
        <dbReference type="EMBL" id="QJA70021.1"/>
    </source>
</evidence>
<dbReference type="AlphaFoldDB" id="A0A6M3JLY6"/>
<sequence>MTKDDYMEGICKVCFNIEEGKETRVRNKNLYITGSEGLDICWTCEKKILEFINKVRTENLIKRKENFKKIGLNLFFNNENKLCGEFNKEK</sequence>
<organism evidence="1">
    <name type="scientific">viral metagenome</name>
    <dbReference type="NCBI Taxonomy" id="1070528"/>
    <lineage>
        <taxon>unclassified sequences</taxon>
        <taxon>metagenomes</taxon>
        <taxon>organismal metagenomes</taxon>
    </lineage>
</organism>
<reference evidence="1" key="1">
    <citation type="submission" date="2020-03" db="EMBL/GenBank/DDBJ databases">
        <title>The deep terrestrial virosphere.</title>
        <authorList>
            <person name="Holmfeldt K."/>
            <person name="Nilsson E."/>
            <person name="Simone D."/>
            <person name="Lopez-Fernandez M."/>
            <person name="Wu X."/>
            <person name="de Brujin I."/>
            <person name="Lundin D."/>
            <person name="Andersson A."/>
            <person name="Bertilsson S."/>
            <person name="Dopson M."/>
        </authorList>
    </citation>
    <scope>NUCLEOTIDE SEQUENCE</scope>
    <source>
        <strain evidence="1">MM415A04054</strain>
    </source>
</reference>